<proteinExistence type="predicted"/>
<gene>
    <name evidence="1" type="ORF">AK812_SmicGene19117</name>
</gene>
<dbReference type="AlphaFoldDB" id="A0A1Q9DTE0"/>
<accession>A0A1Q9DTE0</accession>
<organism evidence="1 2">
    <name type="scientific">Symbiodinium microadriaticum</name>
    <name type="common">Dinoflagellate</name>
    <name type="synonym">Zooxanthella microadriatica</name>
    <dbReference type="NCBI Taxonomy" id="2951"/>
    <lineage>
        <taxon>Eukaryota</taxon>
        <taxon>Sar</taxon>
        <taxon>Alveolata</taxon>
        <taxon>Dinophyceae</taxon>
        <taxon>Suessiales</taxon>
        <taxon>Symbiodiniaceae</taxon>
        <taxon>Symbiodinium</taxon>
    </lineage>
</organism>
<protein>
    <submittedName>
        <fullName evidence="1">Uncharacterized protein</fullName>
    </submittedName>
</protein>
<dbReference type="EMBL" id="LSRX01000396">
    <property type="protein sequence ID" value="OLP98439.1"/>
    <property type="molecule type" value="Genomic_DNA"/>
</dbReference>
<keyword evidence="2" id="KW-1185">Reference proteome</keyword>
<comment type="caution">
    <text evidence="1">The sequence shown here is derived from an EMBL/GenBank/DDBJ whole genome shotgun (WGS) entry which is preliminary data.</text>
</comment>
<name>A0A1Q9DTE0_SYMMI</name>
<reference evidence="1 2" key="1">
    <citation type="submission" date="2016-02" db="EMBL/GenBank/DDBJ databases">
        <title>Genome analysis of coral dinoflagellate symbionts highlights evolutionary adaptations to a symbiotic lifestyle.</title>
        <authorList>
            <person name="Aranda M."/>
            <person name="Li Y."/>
            <person name="Liew Y.J."/>
            <person name="Baumgarten S."/>
            <person name="Simakov O."/>
            <person name="Wilson M."/>
            <person name="Piel J."/>
            <person name="Ashoor H."/>
            <person name="Bougouffa S."/>
            <person name="Bajic V.B."/>
            <person name="Ryu T."/>
            <person name="Ravasi T."/>
            <person name="Bayer T."/>
            <person name="Micklem G."/>
            <person name="Kim H."/>
            <person name="Bhak J."/>
            <person name="Lajeunesse T.C."/>
            <person name="Voolstra C.R."/>
        </authorList>
    </citation>
    <scope>NUCLEOTIDE SEQUENCE [LARGE SCALE GENOMIC DNA]</scope>
    <source>
        <strain evidence="1 2">CCMP2467</strain>
    </source>
</reference>
<evidence type="ECO:0000313" key="1">
    <source>
        <dbReference type="EMBL" id="OLP98439.1"/>
    </source>
</evidence>
<sequence>MLCTADIVTLGLQCGDLQFHGMDNEAPCKKEQKKRDRLRSVSGMAREQVLLQEACTALGDRAAVLQRPGCDHLDGLSDLGSQALGITGNPANVLKDRSDSGDTPRSTAQLLLYAGHRQDRDRYPTTAAEDLSMLRRWLFGWTLLQHLLGQDVLGTGYRRGSQREIHLAAAQV</sequence>
<evidence type="ECO:0000313" key="2">
    <source>
        <dbReference type="Proteomes" id="UP000186817"/>
    </source>
</evidence>
<dbReference type="Proteomes" id="UP000186817">
    <property type="component" value="Unassembled WGS sequence"/>
</dbReference>